<protein>
    <submittedName>
        <fullName evidence="3">Uncharacterized protein LOC127749730</fullName>
    </submittedName>
</protein>
<sequence>MPRRAKSSHPKPKPPKQNYQHPERKHNRRFRTQPSPHSPYPPCAPHLYPSGPYHPPFHYHPYPSPIQYQVHPNRPYAAPLLYPHSHMPRPYFPPVHYHSVSKKRKHIAKPSTQMNKTKQKIVQSSSALGGNSFDPSHAKVYMEDSALDLTSHQSGQSSAAQGSSNTLTISSNMPPPQSLPAKTFSYDESLERGPTKNLFYLSRPKTGQYSTAQESNSIYTNSSNLPPLQSVPAFKSSFSGNEVPTKNLRMQYPFNLTQLKSSQSSSSFGSNLKTWSKSPALNNKETYWDESHSGHHMQDSSSNFVTHKVRQYDSTPGSTDDDNYQELIKLARNISGQNAEPPVCDTAERGPSSYSGCQSDQSSAAQESYSFNTISSNIPSLQSVPSKTSLSCGPFQSDSMMKPFNLSTLKAGQYFASQGSNSINKNPSNVPPLQSDPASMLFDHEVPPNKGATEYASNFNQLKERNQTSSSFGSNLKTLSKSSAPESKESRDESHSGHHMQDSSSNYVTPKGDTNTMERGSHHPSSSPPSETENSSVQKEPIKKKKIKRHILNEGLEETKTNNRDKFNSMFCGNGDSVANKVLLSVFLTYMCTMGPKIPKLDRKSDNALNVRAIMLDILK</sequence>
<feature type="compositionally biased region" description="Basic residues" evidence="1">
    <location>
        <begin position="1"/>
        <end position="14"/>
    </location>
</feature>
<feature type="compositionally biased region" description="Polar residues" evidence="1">
    <location>
        <begin position="418"/>
        <end position="432"/>
    </location>
</feature>
<feature type="region of interest" description="Disordered" evidence="1">
    <location>
        <begin position="149"/>
        <end position="177"/>
    </location>
</feature>
<feature type="compositionally biased region" description="Polar residues" evidence="1">
    <location>
        <begin position="455"/>
        <end position="485"/>
    </location>
</feature>
<name>A0A9C6UC00_FRAOC</name>
<feature type="region of interest" description="Disordered" evidence="1">
    <location>
        <begin position="336"/>
        <end position="361"/>
    </location>
</feature>
<evidence type="ECO:0000313" key="2">
    <source>
        <dbReference type="Proteomes" id="UP000504606"/>
    </source>
</evidence>
<accession>A0A9C6UC00</accession>
<keyword evidence="2" id="KW-1185">Reference proteome</keyword>
<organism evidence="2 3">
    <name type="scientific">Frankliniella occidentalis</name>
    <name type="common">Western flower thrips</name>
    <name type="synonym">Euthrips occidentalis</name>
    <dbReference type="NCBI Taxonomy" id="133901"/>
    <lineage>
        <taxon>Eukaryota</taxon>
        <taxon>Metazoa</taxon>
        <taxon>Ecdysozoa</taxon>
        <taxon>Arthropoda</taxon>
        <taxon>Hexapoda</taxon>
        <taxon>Insecta</taxon>
        <taxon>Pterygota</taxon>
        <taxon>Neoptera</taxon>
        <taxon>Paraneoptera</taxon>
        <taxon>Thysanoptera</taxon>
        <taxon>Terebrantia</taxon>
        <taxon>Thripoidea</taxon>
        <taxon>Thripidae</taxon>
        <taxon>Frankliniella</taxon>
    </lineage>
</organism>
<reference evidence="3" key="2">
    <citation type="submission" date="2025-08" db="UniProtKB">
        <authorList>
            <consortium name="RefSeq"/>
        </authorList>
    </citation>
    <scope>IDENTIFICATION</scope>
    <source>
        <tissue evidence="3">Whole organism</tissue>
    </source>
</reference>
<evidence type="ECO:0000313" key="3">
    <source>
        <dbReference type="RefSeq" id="XP_052125098.1"/>
    </source>
</evidence>
<dbReference type="KEGG" id="foc:127749730"/>
<gene>
    <name evidence="3" type="primary">LOC127749730</name>
</gene>
<feature type="region of interest" description="Disordered" evidence="1">
    <location>
        <begin position="418"/>
        <end position="557"/>
    </location>
</feature>
<dbReference type="Proteomes" id="UP000504606">
    <property type="component" value="Unplaced"/>
</dbReference>
<dbReference type="GeneID" id="127749730"/>
<dbReference type="AlphaFoldDB" id="A0A9C6UC00"/>
<feature type="compositionally biased region" description="Low complexity" evidence="1">
    <location>
        <begin position="352"/>
        <end position="361"/>
    </location>
</feature>
<proteinExistence type="predicted"/>
<feature type="compositionally biased region" description="Basic and acidic residues" evidence="1">
    <location>
        <begin position="486"/>
        <end position="501"/>
    </location>
</feature>
<dbReference type="RefSeq" id="XP_052125098.1">
    <property type="nucleotide sequence ID" value="XM_052269138.1"/>
</dbReference>
<feature type="region of interest" description="Disordered" evidence="1">
    <location>
        <begin position="1"/>
        <end position="43"/>
    </location>
</feature>
<reference evidence="3" key="1">
    <citation type="journal article" date="2018" name="Proc. Natl. Acad. Sci. U.S.A.">
        <title>Phylogenomics and the evolution of hemipteroid insects.</title>
        <authorList>
            <person name="Johnson K.P."/>
            <person name="Dietrich C.H."/>
            <person name="Friedrich F."/>
            <person name="Beutel R.G."/>
            <person name="Wipfler B."/>
            <person name="Peters R.S."/>
            <person name="Allen J.M."/>
            <person name="Petersen M."/>
            <person name="Donath A."/>
            <person name="Walden K.K."/>
            <person name="Kozlov A.M."/>
            <person name="Podsiadlowski L."/>
            <person name="Mayer C."/>
            <person name="Meusemann K."/>
            <person name="Vasilikopoulos A."/>
            <person name="Waterhouse R.M."/>
            <person name="Cameron S.L."/>
            <person name="Weirauch C."/>
            <person name="Swanson D.R."/>
            <person name="Percy D.M."/>
            <person name="Hardy N.B."/>
            <person name="Terry I."/>
            <person name="Liu S."/>
            <person name="Zhou X."/>
            <person name="Misof B."/>
            <person name="Robertson H.M."/>
            <person name="Yoshizawa K."/>
        </authorList>
    </citation>
    <scope>NUCLEOTIDE SEQUENCE</scope>
    <source>
        <tissue evidence="3">Whole organism</tissue>
    </source>
</reference>
<evidence type="ECO:0000256" key="1">
    <source>
        <dbReference type="SAM" id="MobiDB-lite"/>
    </source>
</evidence>
<feature type="compositionally biased region" description="Polar residues" evidence="1">
    <location>
        <begin position="502"/>
        <end position="518"/>
    </location>
</feature>
<feature type="compositionally biased region" description="Low complexity" evidence="1">
    <location>
        <begin position="153"/>
        <end position="164"/>
    </location>
</feature>